<dbReference type="GO" id="GO:0008299">
    <property type="term" value="P:isoprenoid biosynthetic process"/>
    <property type="evidence" value="ECO:0007669"/>
    <property type="project" value="InterPro"/>
</dbReference>
<dbReference type="Gene3D" id="1.10.600.10">
    <property type="entry name" value="Farnesyl Diphosphate Synthase"/>
    <property type="match status" value="1"/>
</dbReference>
<dbReference type="EMBL" id="JAGVWB010000001">
    <property type="protein sequence ID" value="MBS3057782.1"/>
    <property type="molecule type" value="Genomic_DNA"/>
</dbReference>
<evidence type="ECO:0000313" key="4">
    <source>
        <dbReference type="EMBL" id="MBS3057782.1"/>
    </source>
</evidence>
<gene>
    <name evidence="4" type="ORF">J4478_00060</name>
</gene>
<keyword evidence="3" id="KW-0808">Transferase</keyword>
<dbReference type="Pfam" id="PF00348">
    <property type="entry name" value="polyprenyl_synt"/>
    <property type="match status" value="1"/>
</dbReference>
<dbReference type="SUPFAM" id="SSF48576">
    <property type="entry name" value="Terpenoid synthases"/>
    <property type="match status" value="1"/>
</dbReference>
<dbReference type="SFLD" id="SFLDS00005">
    <property type="entry name" value="Isoprenoid_Synthase_Type_I"/>
    <property type="match status" value="1"/>
</dbReference>
<name>A0A8T4KW35_9ARCH</name>
<dbReference type="PANTHER" id="PTHR12001:SF44">
    <property type="entry name" value="GERANYLGERANYL PYROPHOSPHATE SYNTHASE"/>
    <property type="match status" value="1"/>
</dbReference>
<dbReference type="GO" id="GO:0004659">
    <property type="term" value="F:prenyltransferase activity"/>
    <property type="evidence" value="ECO:0007669"/>
    <property type="project" value="InterPro"/>
</dbReference>
<dbReference type="InterPro" id="IPR033749">
    <property type="entry name" value="Polyprenyl_synt_CS"/>
</dbReference>
<keyword evidence="1" id="KW-0479">Metal-binding</keyword>
<dbReference type="Proteomes" id="UP000680185">
    <property type="component" value="Unassembled WGS sequence"/>
</dbReference>
<evidence type="ECO:0000256" key="1">
    <source>
        <dbReference type="ARBA" id="ARBA00022723"/>
    </source>
</evidence>
<dbReference type="CDD" id="cd00685">
    <property type="entry name" value="Trans_IPPS_HT"/>
    <property type="match status" value="1"/>
</dbReference>
<organism evidence="4 5">
    <name type="scientific">Candidatus Iainarchaeum sp</name>
    <dbReference type="NCBI Taxonomy" id="3101447"/>
    <lineage>
        <taxon>Archaea</taxon>
        <taxon>Candidatus Iainarchaeota</taxon>
        <taxon>Candidatus Iainarchaeia</taxon>
        <taxon>Candidatus Iainarchaeales</taxon>
        <taxon>Candidatus Iainarchaeaceae</taxon>
        <taxon>Candidatus Iainarchaeum</taxon>
    </lineage>
</organism>
<proteinExistence type="inferred from homology"/>
<evidence type="ECO:0000256" key="3">
    <source>
        <dbReference type="RuleBase" id="RU004466"/>
    </source>
</evidence>
<protein>
    <submittedName>
        <fullName evidence="4">Polyprenyl synthetase family protein</fullName>
    </submittedName>
</protein>
<dbReference type="PROSITE" id="PS00723">
    <property type="entry name" value="POLYPRENYL_SYNTHASE_1"/>
    <property type="match status" value="1"/>
</dbReference>
<sequence>MVDIESYLKENSKQVDEEIEKLVPHKISKEWLDFALGKADYSYDVESIQKGLVEPVWDLLDRGGKRWRPILMLLCCKAVGGNAEKARPFTVFPELIHNATLVEDDIEDDSKLRRGKPCIHCIFGIDISVNAGSSMYILPNIMLFRNTQKLDEKTRGRIYDLTWEELLRVHIGQATDIYWHKGKKANITEAEYLQMCVNKTGVLARYSCRLGALLGKGSQKQIEALGKFGESIGVAFQIQDDILNLVGEEFQKGKGVGEDIHEGKRTLMVIYTLGKASETEKKRLIEILNSHPESQETIDEAIEIIKKYKAIEYAREKANQIVKDAWKKVDKVLPKSEAKGILKDFADFMVSRKV</sequence>
<accession>A0A8T4KW35</accession>
<dbReference type="PANTHER" id="PTHR12001">
    <property type="entry name" value="GERANYLGERANYL PYROPHOSPHATE SYNTHASE"/>
    <property type="match status" value="1"/>
</dbReference>
<dbReference type="InterPro" id="IPR008949">
    <property type="entry name" value="Isoprenoid_synthase_dom_sf"/>
</dbReference>
<dbReference type="InterPro" id="IPR000092">
    <property type="entry name" value="Polyprenyl_synt"/>
</dbReference>
<comment type="similarity">
    <text evidence="3">Belongs to the FPP/GGPP synthase family.</text>
</comment>
<dbReference type="GO" id="GO:0046872">
    <property type="term" value="F:metal ion binding"/>
    <property type="evidence" value="ECO:0007669"/>
    <property type="project" value="UniProtKB-KW"/>
</dbReference>
<dbReference type="PROSITE" id="PS00444">
    <property type="entry name" value="POLYPRENYL_SYNTHASE_2"/>
    <property type="match status" value="1"/>
</dbReference>
<dbReference type="SFLD" id="SFLDG01017">
    <property type="entry name" value="Polyprenyl_Transferase_Like"/>
    <property type="match status" value="1"/>
</dbReference>
<comment type="caution">
    <text evidence="4">The sequence shown here is derived from an EMBL/GenBank/DDBJ whole genome shotgun (WGS) entry which is preliminary data.</text>
</comment>
<reference evidence="4" key="2">
    <citation type="submission" date="2021-05" db="EMBL/GenBank/DDBJ databases">
        <title>Protein family content uncovers lineage relationships and bacterial pathway maintenance mechanisms in DPANN archaea.</title>
        <authorList>
            <person name="Castelle C.J."/>
            <person name="Meheust R."/>
            <person name="Jaffe A.L."/>
            <person name="Seitz K."/>
            <person name="Gong X."/>
            <person name="Baker B.J."/>
            <person name="Banfield J.F."/>
        </authorList>
    </citation>
    <scope>NUCLEOTIDE SEQUENCE</scope>
    <source>
        <strain evidence="4">RIFCSPLOWO2_01_FULL_43_13</strain>
    </source>
</reference>
<evidence type="ECO:0000313" key="5">
    <source>
        <dbReference type="Proteomes" id="UP000680185"/>
    </source>
</evidence>
<dbReference type="AlphaFoldDB" id="A0A8T4KW35"/>
<evidence type="ECO:0000256" key="2">
    <source>
        <dbReference type="ARBA" id="ARBA00022842"/>
    </source>
</evidence>
<keyword evidence="2" id="KW-0460">Magnesium</keyword>
<reference evidence="4" key="1">
    <citation type="submission" date="2021-03" db="EMBL/GenBank/DDBJ databases">
        <authorList>
            <person name="Jaffe A."/>
        </authorList>
    </citation>
    <scope>NUCLEOTIDE SEQUENCE</scope>
    <source>
        <strain evidence="4">RIFCSPLOWO2_01_FULL_43_13</strain>
    </source>
</reference>